<dbReference type="PANTHER" id="PTHR33099">
    <property type="entry name" value="FE2OG DIOXYGENASE DOMAIN-CONTAINING PROTEIN"/>
    <property type="match status" value="1"/>
</dbReference>
<dbReference type="OMA" id="GFFCSHA"/>
<dbReference type="GO" id="GO:0051213">
    <property type="term" value="F:dioxygenase activity"/>
    <property type="evidence" value="ECO:0007669"/>
    <property type="project" value="UniProtKB-KW"/>
</dbReference>
<organism evidence="3 4">
    <name type="scientific">Penicillium roqueforti (strain FM164)</name>
    <dbReference type="NCBI Taxonomy" id="1365484"/>
    <lineage>
        <taxon>Eukaryota</taxon>
        <taxon>Fungi</taxon>
        <taxon>Dikarya</taxon>
        <taxon>Ascomycota</taxon>
        <taxon>Pezizomycotina</taxon>
        <taxon>Eurotiomycetes</taxon>
        <taxon>Eurotiomycetidae</taxon>
        <taxon>Eurotiales</taxon>
        <taxon>Aspergillaceae</taxon>
        <taxon>Penicillium</taxon>
    </lineage>
</organism>
<dbReference type="AlphaFoldDB" id="W6Q1Z0"/>
<reference evidence="3" key="1">
    <citation type="journal article" date="2014" name="Nat. Commun.">
        <title>Multiple recent horizontal transfers of a large genomic region in cheese making fungi.</title>
        <authorList>
            <person name="Cheeseman K."/>
            <person name="Ropars J."/>
            <person name="Renault P."/>
            <person name="Dupont J."/>
            <person name="Gouzy J."/>
            <person name="Branca A."/>
            <person name="Abraham A.L."/>
            <person name="Ceppi M."/>
            <person name="Conseiller E."/>
            <person name="Debuchy R."/>
            <person name="Malagnac F."/>
            <person name="Goarin A."/>
            <person name="Silar P."/>
            <person name="Lacoste S."/>
            <person name="Sallet E."/>
            <person name="Bensimon A."/>
            <person name="Giraud T."/>
            <person name="Brygoo Y."/>
        </authorList>
    </citation>
    <scope>NUCLEOTIDE SEQUENCE [LARGE SCALE GENOMIC DNA]</scope>
    <source>
        <strain evidence="3">FM164</strain>
    </source>
</reference>
<evidence type="ECO:0000259" key="2">
    <source>
        <dbReference type="PROSITE" id="PS51471"/>
    </source>
</evidence>
<dbReference type="STRING" id="1365484.W6Q1Z0"/>
<dbReference type="InterPro" id="IPR044862">
    <property type="entry name" value="Pro_4_hyd_alph_FE2OG_OXY"/>
</dbReference>
<dbReference type="Pfam" id="PF13640">
    <property type="entry name" value="2OG-FeII_Oxy_3"/>
    <property type="match status" value="1"/>
</dbReference>
<proteinExistence type="inferred from homology"/>
<sequence length="484" mass="53365">MASSSKKRSKSAVPSLTGLAFKKICKQLEAFVVGKKASATFVCGGLVPIGTNVAANSKSSKPISVSPPVRICWRTDGDNIARELALPLDANANPQSASDDLRQLVAVCDPASFGRGQQDVIDPEYRKAGKLDPEHFFTSFHPAEFGILPNVEQVLLPNFNTEAQDSLPFRKLSAELYKLNVYSGPSGLFRQHVDTPRSKTQIGSLVVCLPSQFKGGDLVVNHEGRQVVFDWDQQSASASQWAAFYSDCEHEIKTITEGERITLTYNLYITEPVGGSIPPSMIVDPKSFPLYGYLQELIMEPGFMQKGGALGFYCSHAYPHASDEAPMLLPRALKGADLVLYSVFKSLGIKVEVVPVIQEDDFRKGDYDMDEEYESLEYDSNPKDSKGKKEDDVNDKLLVGDKLHPYITTDMTEEFGETLNLNNNNRWKCKHRRGVIWIGSPAHGQSALSYLAYGNEASISTIYSYAAMIAKIPPFLKRKGLVDA</sequence>
<dbReference type="PANTHER" id="PTHR33099:SF14">
    <property type="entry name" value="PROLYL 4-HYDROXYLASE ALPHA SUBUNIT FE(2+) 2OG DIOXYGENASE DOMAIN-CONTAINING PROTEIN"/>
    <property type="match status" value="1"/>
</dbReference>
<evidence type="ECO:0000313" key="3">
    <source>
        <dbReference type="EMBL" id="CDM28224.1"/>
    </source>
</evidence>
<evidence type="ECO:0000313" key="4">
    <source>
        <dbReference type="Proteomes" id="UP000030686"/>
    </source>
</evidence>
<name>W6Q1Z0_PENRF</name>
<keyword evidence="4" id="KW-1185">Reference proteome</keyword>
<feature type="domain" description="Fe2OG dioxygenase" evidence="2">
    <location>
        <begin position="173"/>
        <end position="269"/>
    </location>
</feature>
<dbReference type="OrthoDB" id="27483at2759"/>
<keyword evidence="1" id="KW-0408">Iron</keyword>
<keyword evidence="1" id="KW-0560">Oxidoreductase</keyword>
<protein>
    <submittedName>
        <fullName evidence="3">Oxoglutarate/iron-dependent dioxygenase</fullName>
    </submittedName>
</protein>
<evidence type="ECO:0000256" key="1">
    <source>
        <dbReference type="RuleBase" id="RU003682"/>
    </source>
</evidence>
<dbReference type="Gene3D" id="2.60.120.620">
    <property type="entry name" value="q2cbj1_9rhob like domain"/>
    <property type="match status" value="1"/>
</dbReference>
<dbReference type="Proteomes" id="UP000030686">
    <property type="component" value="Unassembled WGS sequence"/>
</dbReference>
<keyword evidence="3" id="KW-0223">Dioxygenase</keyword>
<dbReference type="GO" id="GO:0046872">
    <property type="term" value="F:metal ion binding"/>
    <property type="evidence" value="ECO:0007669"/>
    <property type="project" value="UniProtKB-KW"/>
</dbReference>
<keyword evidence="1" id="KW-0479">Metal-binding</keyword>
<dbReference type="EMBL" id="HG792015">
    <property type="protein sequence ID" value="CDM28224.1"/>
    <property type="molecule type" value="Genomic_DNA"/>
</dbReference>
<comment type="similarity">
    <text evidence="1">Belongs to the iron/ascorbate-dependent oxidoreductase family.</text>
</comment>
<gene>
    <name evidence="3" type="ORF">PROQFM164_S01g002035</name>
</gene>
<dbReference type="PROSITE" id="PS51471">
    <property type="entry name" value="FE2OG_OXY"/>
    <property type="match status" value="1"/>
</dbReference>
<dbReference type="InterPro" id="IPR005123">
    <property type="entry name" value="Oxoglu/Fe-dep_dioxygenase_dom"/>
</dbReference>
<accession>W6Q1Z0</accession>